<dbReference type="EMBL" id="JAFHDT010000010">
    <property type="protein sequence ID" value="KAI7804210.1"/>
    <property type="molecule type" value="Genomic_DNA"/>
</dbReference>
<gene>
    <name evidence="1" type="ORF">IRJ41_001754</name>
</gene>
<comment type="caution">
    <text evidence="1">The sequence shown here is derived from an EMBL/GenBank/DDBJ whole genome shotgun (WGS) entry which is preliminary data.</text>
</comment>
<reference evidence="1" key="1">
    <citation type="submission" date="2021-02" db="EMBL/GenBank/DDBJ databases">
        <title>Comparative genomics reveals that relaxation of natural selection precedes convergent phenotypic evolution of cavefish.</title>
        <authorList>
            <person name="Peng Z."/>
        </authorList>
    </citation>
    <scope>NUCLEOTIDE SEQUENCE</scope>
    <source>
        <tissue evidence="1">Muscle</tissue>
    </source>
</reference>
<name>A0A9W7WLV8_TRIRA</name>
<evidence type="ECO:0000313" key="1">
    <source>
        <dbReference type="EMBL" id="KAI7804210.1"/>
    </source>
</evidence>
<sequence>MLTRPVTLLEFPADNLEANLVTAEFQRITTVQLEPKLMSSLDPHTPKLLTLFCAKGGALGQRLKTEMELLKDGHCSVDMTREVVIRFMIEFLGEHAGDQRIQRMQS</sequence>
<keyword evidence="2" id="KW-1185">Reference proteome</keyword>
<dbReference type="Proteomes" id="UP001059041">
    <property type="component" value="Linkage Group LG10"/>
</dbReference>
<protein>
    <submittedName>
        <fullName evidence="1">Uncharacterized protein</fullName>
    </submittedName>
</protein>
<dbReference type="AlphaFoldDB" id="A0A9W7WLV8"/>
<proteinExistence type="predicted"/>
<evidence type="ECO:0000313" key="2">
    <source>
        <dbReference type="Proteomes" id="UP001059041"/>
    </source>
</evidence>
<accession>A0A9W7WLV8</accession>
<organism evidence="1 2">
    <name type="scientific">Triplophysa rosa</name>
    <name type="common">Cave loach</name>
    <dbReference type="NCBI Taxonomy" id="992332"/>
    <lineage>
        <taxon>Eukaryota</taxon>
        <taxon>Metazoa</taxon>
        <taxon>Chordata</taxon>
        <taxon>Craniata</taxon>
        <taxon>Vertebrata</taxon>
        <taxon>Euteleostomi</taxon>
        <taxon>Actinopterygii</taxon>
        <taxon>Neopterygii</taxon>
        <taxon>Teleostei</taxon>
        <taxon>Ostariophysi</taxon>
        <taxon>Cypriniformes</taxon>
        <taxon>Nemacheilidae</taxon>
        <taxon>Triplophysa</taxon>
    </lineage>
</organism>